<feature type="non-terminal residue" evidence="2">
    <location>
        <position position="420"/>
    </location>
</feature>
<feature type="chain" id="PRO_5038718141" description="Peptidase C1A papain C-terminal domain-containing protein" evidence="1">
    <location>
        <begin position="27"/>
        <end position="420"/>
    </location>
</feature>
<proteinExistence type="predicted"/>
<evidence type="ECO:0000313" key="2">
    <source>
        <dbReference type="EMBL" id="ERJ96479.1"/>
    </source>
</evidence>
<feature type="signal peptide" evidence="1">
    <location>
        <begin position="1"/>
        <end position="26"/>
    </location>
</feature>
<dbReference type="EMBL" id="AWVF01000137">
    <property type="protein sequence ID" value="ERJ96479.1"/>
    <property type="molecule type" value="Genomic_DNA"/>
</dbReference>
<dbReference type="OrthoDB" id="1821018at2"/>
<dbReference type="Proteomes" id="UP000016662">
    <property type="component" value="Unassembled WGS sequence"/>
</dbReference>
<dbReference type="RefSeq" id="WP_021682622.1">
    <property type="nucleotide sequence ID" value="NZ_KI260431.1"/>
</dbReference>
<name>U2M400_9FIRM</name>
<dbReference type="eggNOG" id="ENOG50325F8">
    <property type="taxonomic scope" value="Bacteria"/>
</dbReference>
<reference evidence="2 3" key="1">
    <citation type="submission" date="2013-07" db="EMBL/GenBank/DDBJ databases">
        <authorList>
            <person name="Weinstock G."/>
            <person name="Sodergren E."/>
            <person name="Wylie T."/>
            <person name="Fulton L."/>
            <person name="Fulton R."/>
            <person name="Fronick C."/>
            <person name="O'Laughlin M."/>
            <person name="Godfrey J."/>
            <person name="Miner T."/>
            <person name="Herter B."/>
            <person name="Appelbaum E."/>
            <person name="Cordes M."/>
            <person name="Lek S."/>
            <person name="Wollam A."/>
            <person name="Pepin K.H."/>
            <person name="Palsikar V.B."/>
            <person name="Mitreva M."/>
            <person name="Wilson R.K."/>
        </authorList>
    </citation>
    <scope>NUCLEOTIDE SEQUENCE [LARGE SCALE GENOMIC DNA]</scope>
    <source>
        <strain evidence="2 3">ATCC 27760</strain>
    </source>
</reference>
<organism evidence="2 3">
    <name type="scientific">Ruminococcus callidus ATCC 27760</name>
    <dbReference type="NCBI Taxonomy" id="411473"/>
    <lineage>
        <taxon>Bacteria</taxon>
        <taxon>Bacillati</taxon>
        <taxon>Bacillota</taxon>
        <taxon>Clostridia</taxon>
        <taxon>Eubacteriales</taxon>
        <taxon>Oscillospiraceae</taxon>
        <taxon>Ruminococcus</taxon>
    </lineage>
</organism>
<evidence type="ECO:0000256" key="1">
    <source>
        <dbReference type="SAM" id="SignalP"/>
    </source>
</evidence>
<evidence type="ECO:0008006" key="4">
    <source>
        <dbReference type="Google" id="ProtNLM"/>
    </source>
</evidence>
<dbReference type="PROSITE" id="PS51257">
    <property type="entry name" value="PROKAR_LIPOPROTEIN"/>
    <property type="match status" value="1"/>
</dbReference>
<dbReference type="HOGENOM" id="CLU_656436_0_0_9"/>
<keyword evidence="3" id="KW-1185">Reference proteome</keyword>
<keyword evidence="1" id="KW-0732">Signal</keyword>
<accession>U2M400</accession>
<comment type="caution">
    <text evidence="2">The sequence shown here is derived from an EMBL/GenBank/DDBJ whole genome shotgun (WGS) entry which is preliminary data.</text>
</comment>
<sequence length="420" mass="46350">MKKQFAALLALSTAAACVLSYQPVQAGAESVLGSMTQENLTDITNEQKDAFYQSSLGEIEPSAEPSELEQAATANGMYKDTFSFTNHSCNLSEDDFNQKVFEPIWNSMTNIERLAYLNKSSVYRNVCQGSQCFGMAALSILVHNGELSPSDIQAGAETLHDITLTNDVEQLITYYDMLLEYQAVSNVVMYAPTLLTQDERVDNLLNCAERCKEKGTYFMVAIRAGGTHMIVGMDKVSGSWTFDGVNYDTCIVAYDSNFYNKTTKESLFNDNACIYVNSKTKQFCIPAYGFTSEKGESVLYASDDDSVLTYRAPLNGTTEINTDASNIVNLHSYRGITPEDVSVTATDADGSTHDFLSECKLRSSDSNYYGTGSAFHLEKTKRSNGFDFYLKGKGYRVEVSQYPQGGSMSNVINLKRPLNG</sequence>
<protein>
    <recommendedName>
        <fullName evidence="4">Peptidase C1A papain C-terminal domain-containing protein</fullName>
    </recommendedName>
</protein>
<dbReference type="AlphaFoldDB" id="U2M400"/>
<gene>
    <name evidence="2" type="ORF">RUMCAL_01159</name>
</gene>
<dbReference type="STRING" id="411473.RUMCAL_01159"/>
<evidence type="ECO:0000313" key="3">
    <source>
        <dbReference type="Proteomes" id="UP000016662"/>
    </source>
</evidence>